<dbReference type="SUPFAM" id="SSF54373">
    <property type="entry name" value="FAD-linked reductases, C-terminal domain"/>
    <property type="match status" value="1"/>
</dbReference>
<dbReference type="AlphaFoldDB" id="A0A8J3D1F4"/>
<feature type="domain" description="Amine oxidase" evidence="2">
    <location>
        <begin position="15"/>
        <end position="83"/>
    </location>
</feature>
<dbReference type="PANTHER" id="PTHR43563:SF1">
    <property type="entry name" value="AMINE OXIDASE [FLAVIN-CONTAINING] B"/>
    <property type="match status" value="1"/>
</dbReference>
<dbReference type="RefSeq" id="WP_189563868.1">
    <property type="nucleotide sequence ID" value="NZ_BMXF01000001.1"/>
</dbReference>
<reference evidence="3 4" key="1">
    <citation type="journal article" date="2014" name="Int. J. Syst. Evol. Microbiol.">
        <title>Complete genome sequence of Corynebacterium casei LMG S-19264T (=DSM 44701T), isolated from a smear-ripened cheese.</title>
        <authorList>
            <consortium name="US DOE Joint Genome Institute (JGI-PGF)"/>
            <person name="Walter F."/>
            <person name="Albersmeier A."/>
            <person name="Kalinowski J."/>
            <person name="Ruckert C."/>
        </authorList>
    </citation>
    <scope>NUCLEOTIDE SEQUENCE [LARGE SCALE GENOMIC DNA]</scope>
    <source>
        <strain evidence="3 4">KCTC 12866</strain>
    </source>
</reference>
<name>A0A8J3D1F4_9BACT</name>
<keyword evidence="4" id="KW-1185">Reference proteome</keyword>
<sequence length="356" mass="39130">MKPTHAEVIIVGAGLTGLLLARYLNQANVSLAIVEARERVGGRILTRQPAETTPLEMGATWLGRKHTELVRLLSELGIGTFEQRLGDTAIYEPISTSPPQLVTLPLNADPSFRIAGGTSALIQNLHKSLREGQLFAGQTVKTIRQEDGALKVLTEDRVFEAPVVVSTLPPYLFAQTISVKPALPATLMAAARGTHTWMGDSIKVSLAYARPFWRKVGTSGTVFSNSGPISEMYDHSNIEETRFALMGFFNGSYYSVSREERLELVLKQLQNYYGEEAGDFLAYEEAVWRNEPHTYSAYDSPIVPHQNNGHPAYQQACLDGQLFIAGSETAAAFPGYMEGAVRSAAFVFGEIKKRFQ</sequence>
<evidence type="ECO:0000256" key="1">
    <source>
        <dbReference type="ARBA" id="ARBA00005995"/>
    </source>
</evidence>
<dbReference type="GO" id="GO:0016491">
    <property type="term" value="F:oxidoreductase activity"/>
    <property type="evidence" value="ECO:0007669"/>
    <property type="project" value="InterPro"/>
</dbReference>
<protein>
    <submittedName>
        <fullName evidence="3">Monoamine oxidase</fullName>
    </submittedName>
</protein>
<dbReference type="InterPro" id="IPR050703">
    <property type="entry name" value="Flavin_MAO"/>
</dbReference>
<dbReference type="InterPro" id="IPR036188">
    <property type="entry name" value="FAD/NAD-bd_sf"/>
</dbReference>
<evidence type="ECO:0000259" key="2">
    <source>
        <dbReference type="Pfam" id="PF01593"/>
    </source>
</evidence>
<dbReference type="Gene3D" id="3.50.50.60">
    <property type="entry name" value="FAD/NAD(P)-binding domain"/>
    <property type="match status" value="2"/>
</dbReference>
<accession>A0A8J3D1F4</accession>
<dbReference type="EMBL" id="BMXF01000001">
    <property type="protein sequence ID" value="GHB63680.1"/>
    <property type="molecule type" value="Genomic_DNA"/>
</dbReference>
<evidence type="ECO:0000313" key="4">
    <source>
        <dbReference type="Proteomes" id="UP000598271"/>
    </source>
</evidence>
<dbReference type="PRINTS" id="PR00420">
    <property type="entry name" value="RNGMNOXGNASE"/>
</dbReference>
<dbReference type="Pfam" id="PF01593">
    <property type="entry name" value="Amino_oxidase"/>
    <property type="match status" value="2"/>
</dbReference>
<gene>
    <name evidence="3" type="ORF">GCM10007390_16890</name>
</gene>
<feature type="domain" description="Amine oxidase" evidence="2">
    <location>
        <begin position="106"/>
        <end position="344"/>
    </location>
</feature>
<comment type="similarity">
    <text evidence="1">Belongs to the flavin monoamine oxidase family.</text>
</comment>
<dbReference type="PANTHER" id="PTHR43563">
    <property type="entry name" value="AMINE OXIDASE"/>
    <property type="match status" value="1"/>
</dbReference>
<evidence type="ECO:0000313" key="3">
    <source>
        <dbReference type="EMBL" id="GHB63680.1"/>
    </source>
</evidence>
<comment type="caution">
    <text evidence="3">The sequence shown here is derived from an EMBL/GenBank/DDBJ whole genome shotgun (WGS) entry which is preliminary data.</text>
</comment>
<dbReference type="SUPFAM" id="SSF51905">
    <property type="entry name" value="FAD/NAD(P)-binding domain"/>
    <property type="match status" value="1"/>
</dbReference>
<dbReference type="Proteomes" id="UP000598271">
    <property type="component" value="Unassembled WGS sequence"/>
</dbReference>
<proteinExistence type="inferred from homology"/>
<organism evidence="3 4">
    <name type="scientific">Persicitalea jodogahamensis</name>
    <dbReference type="NCBI Taxonomy" id="402147"/>
    <lineage>
        <taxon>Bacteria</taxon>
        <taxon>Pseudomonadati</taxon>
        <taxon>Bacteroidota</taxon>
        <taxon>Cytophagia</taxon>
        <taxon>Cytophagales</taxon>
        <taxon>Spirosomataceae</taxon>
        <taxon>Persicitalea</taxon>
    </lineage>
</organism>
<dbReference type="InterPro" id="IPR002937">
    <property type="entry name" value="Amino_oxidase"/>
</dbReference>